<keyword evidence="1" id="KW-0732">Signal</keyword>
<gene>
    <name evidence="2" type="ORF">AX774_g5272</name>
</gene>
<name>A0A1R1PJZ1_ZANCU</name>
<dbReference type="EMBL" id="LSSK01000939">
    <property type="protein sequence ID" value="OMH81274.1"/>
    <property type="molecule type" value="Genomic_DNA"/>
</dbReference>
<evidence type="ECO:0000313" key="3">
    <source>
        <dbReference type="Proteomes" id="UP000188320"/>
    </source>
</evidence>
<evidence type="ECO:0000313" key="2">
    <source>
        <dbReference type="EMBL" id="OMH81274.1"/>
    </source>
</evidence>
<dbReference type="Proteomes" id="UP000188320">
    <property type="component" value="Unassembled WGS sequence"/>
</dbReference>
<sequence>MTDGFPMLMANVFPRLTLALHALQCNSSPISRISASSLSLIPTDMSSAYADVLNSSPVVFKPLSMARRYTNKGL</sequence>
<reference evidence="3" key="1">
    <citation type="submission" date="2017-01" db="EMBL/GenBank/DDBJ databases">
        <authorList>
            <person name="Wang Y."/>
            <person name="White M."/>
            <person name="Kvist S."/>
            <person name="Moncalvo J.-M."/>
        </authorList>
    </citation>
    <scope>NUCLEOTIDE SEQUENCE [LARGE SCALE GENOMIC DNA]</scope>
    <source>
        <strain evidence="3">COL-18-3</strain>
    </source>
</reference>
<organism evidence="2 3">
    <name type="scientific">Zancudomyces culisetae</name>
    <name type="common">Gut fungus</name>
    <name type="synonym">Smittium culisetae</name>
    <dbReference type="NCBI Taxonomy" id="1213189"/>
    <lineage>
        <taxon>Eukaryota</taxon>
        <taxon>Fungi</taxon>
        <taxon>Fungi incertae sedis</taxon>
        <taxon>Zoopagomycota</taxon>
        <taxon>Kickxellomycotina</taxon>
        <taxon>Harpellomycetes</taxon>
        <taxon>Harpellales</taxon>
        <taxon>Legeriomycetaceae</taxon>
        <taxon>Zancudomyces</taxon>
    </lineage>
</organism>
<proteinExistence type="predicted"/>
<accession>A0A1R1PJZ1</accession>
<evidence type="ECO:0000256" key="1">
    <source>
        <dbReference type="SAM" id="SignalP"/>
    </source>
</evidence>
<feature type="signal peptide" evidence="1">
    <location>
        <begin position="1"/>
        <end position="19"/>
    </location>
</feature>
<feature type="chain" id="PRO_5012571091" evidence="1">
    <location>
        <begin position="20"/>
        <end position="74"/>
    </location>
</feature>
<keyword evidence="3" id="KW-1185">Reference proteome</keyword>
<protein>
    <submittedName>
        <fullName evidence="2">Uncharacterized protein</fullName>
    </submittedName>
</protein>
<dbReference type="AlphaFoldDB" id="A0A1R1PJZ1"/>
<comment type="caution">
    <text evidence="2">The sequence shown here is derived from an EMBL/GenBank/DDBJ whole genome shotgun (WGS) entry which is preliminary data.</text>
</comment>